<evidence type="ECO:0000313" key="19">
    <source>
        <dbReference type="Proteomes" id="UP000191931"/>
    </source>
</evidence>
<dbReference type="GO" id="GO:0000049">
    <property type="term" value="F:tRNA binding"/>
    <property type="evidence" value="ECO:0007669"/>
    <property type="project" value="UniProtKB-UniRule"/>
</dbReference>
<dbReference type="InterPro" id="IPR014758">
    <property type="entry name" value="Met-tRNA_synth"/>
</dbReference>
<evidence type="ECO:0000256" key="4">
    <source>
        <dbReference type="ARBA" id="ARBA00022490"/>
    </source>
</evidence>
<dbReference type="OrthoDB" id="9810191at2"/>
<evidence type="ECO:0000256" key="13">
    <source>
        <dbReference type="ARBA" id="ARBA00023146"/>
    </source>
</evidence>
<comment type="subunit">
    <text evidence="3 15">Homodimer.</text>
</comment>
<dbReference type="InterPro" id="IPR033911">
    <property type="entry name" value="MetRS_core"/>
</dbReference>
<keyword evidence="6 15" id="KW-0436">Ligase</keyword>
<evidence type="ECO:0000256" key="2">
    <source>
        <dbReference type="ARBA" id="ARBA00004496"/>
    </source>
</evidence>
<keyword evidence="4 15" id="KW-0963">Cytoplasm</keyword>
<dbReference type="Pfam" id="PF09334">
    <property type="entry name" value="tRNA-synt_1g"/>
    <property type="match status" value="1"/>
</dbReference>
<dbReference type="Proteomes" id="UP000191931">
    <property type="component" value="Unassembled WGS sequence"/>
</dbReference>
<dbReference type="EMBL" id="FWEV01000345">
    <property type="protein sequence ID" value="SLM33271.1"/>
    <property type="molecule type" value="Genomic_DNA"/>
</dbReference>
<feature type="binding site" evidence="15">
    <location>
        <position position="156"/>
    </location>
    <ligand>
        <name>Zn(2+)</name>
        <dbReference type="ChEBI" id="CHEBI:29105"/>
    </ligand>
</feature>
<dbReference type="Gene3D" id="2.170.220.10">
    <property type="match status" value="1"/>
</dbReference>
<evidence type="ECO:0000256" key="12">
    <source>
        <dbReference type="ARBA" id="ARBA00022917"/>
    </source>
</evidence>
<feature type="compositionally biased region" description="Basic and acidic residues" evidence="16">
    <location>
        <begin position="529"/>
        <end position="557"/>
    </location>
</feature>
<keyword evidence="13 15" id="KW-0030">Aminoacyl-tRNA synthetase</keyword>
<comment type="function">
    <text evidence="1 15">Is required not only for elongation of protein synthesis but also for the initiation of all mRNA translation through initiator tRNA(fMet) aminoacylation.</text>
</comment>
<dbReference type="Gene3D" id="3.40.50.620">
    <property type="entry name" value="HUPs"/>
    <property type="match status" value="1"/>
</dbReference>
<dbReference type="NCBIfam" id="TIGR00398">
    <property type="entry name" value="metG"/>
    <property type="match status" value="1"/>
</dbReference>
<keyword evidence="12 15" id="KW-0648">Protein biosynthesis</keyword>
<dbReference type="InterPro" id="IPR012340">
    <property type="entry name" value="NA-bd_OB-fold"/>
</dbReference>
<dbReference type="FunFam" id="2.170.220.10:FF:000003">
    <property type="entry name" value="Methionine--tRNA ligase"/>
    <property type="match status" value="1"/>
</dbReference>
<dbReference type="GO" id="GO:0005737">
    <property type="term" value="C:cytoplasm"/>
    <property type="evidence" value="ECO:0007669"/>
    <property type="project" value="UniProtKB-SubCell"/>
</dbReference>
<dbReference type="GO" id="GO:0046872">
    <property type="term" value="F:metal ion binding"/>
    <property type="evidence" value="ECO:0007669"/>
    <property type="project" value="UniProtKB-KW"/>
</dbReference>
<dbReference type="CDD" id="cd02800">
    <property type="entry name" value="tRNA_bind_EcMetRS_like"/>
    <property type="match status" value="1"/>
</dbReference>
<dbReference type="HAMAP" id="MF_01228">
    <property type="entry name" value="Met_tRNA_synth_type2"/>
    <property type="match status" value="1"/>
</dbReference>
<keyword evidence="19" id="KW-1185">Reference proteome</keyword>
<evidence type="ECO:0000259" key="17">
    <source>
        <dbReference type="PROSITE" id="PS50886"/>
    </source>
</evidence>
<protein>
    <recommendedName>
        <fullName evidence="15">Methionine--tRNA ligase</fullName>
        <ecNumber evidence="15">6.1.1.10</ecNumber>
    </recommendedName>
    <alternativeName>
        <fullName evidence="15">Methionyl-tRNA synthetase</fullName>
        <shortName evidence="15">MetRS</shortName>
    </alternativeName>
</protein>
<proteinExistence type="inferred from homology"/>
<keyword evidence="11 15" id="KW-0694">RNA-binding</keyword>
<comment type="catalytic activity">
    <reaction evidence="14 15">
        <text>tRNA(Met) + L-methionine + ATP = L-methionyl-tRNA(Met) + AMP + diphosphate</text>
        <dbReference type="Rhea" id="RHEA:13481"/>
        <dbReference type="Rhea" id="RHEA-COMP:9667"/>
        <dbReference type="Rhea" id="RHEA-COMP:9698"/>
        <dbReference type="ChEBI" id="CHEBI:30616"/>
        <dbReference type="ChEBI" id="CHEBI:33019"/>
        <dbReference type="ChEBI" id="CHEBI:57844"/>
        <dbReference type="ChEBI" id="CHEBI:78442"/>
        <dbReference type="ChEBI" id="CHEBI:78530"/>
        <dbReference type="ChEBI" id="CHEBI:456215"/>
        <dbReference type="EC" id="6.1.1.10"/>
    </reaction>
</comment>
<dbReference type="InterPro" id="IPR009080">
    <property type="entry name" value="tRNAsynth_Ia_anticodon-bd"/>
</dbReference>
<comment type="cofactor">
    <cofactor evidence="15">
        <name>Zn(2+)</name>
        <dbReference type="ChEBI" id="CHEBI:29105"/>
    </cofactor>
    <text evidence="15">Binds 1 zinc ion per subunit.</text>
</comment>
<dbReference type="InterPro" id="IPR014729">
    <property type="entry name" value="Rossmann-like_a/b/a_fold"/>
</dbReference>
<dbReference type="InterPro" id="IPR015413">
    <property type="entry name" value="Methionyl/Leucyl_tRNA_Synth"/>
</dbReference>
<comment type="subcellular location">
    <subcellularLocation>
        <location evidence="2 15">Cytoplasm</location>
    </subcellularLocation>
</comment>
<comment type="caution">
    <text evidence="15">Lacks conserved residue(s) required for the propagation of feature annotation.</text>
</comment>
<feature type="domain" description="TRNA-binding" evidence="17">
    <location>
        <begin position="571"/>
        <end position="672"/>
    </location>
</feature>
<keyword evidence="10 15" id="KW-0067">ATP-binding</keyword>
<evidence type="ECO:0000256" key="16">
    <source>
        <dbReference type="SAM" id="MobiDB-lite"/>
    </source>
</evidence>
<feature type="binding site" evidence="15">
    <location>
        <position position="136"/>
    </location>
    <ligand>
        <name>Zn(2+)</name>
        <dbReference type="ChEBI" id="CHEBI:29105"/>
    </ligand>
</feature>
<dbReference type="InterPro" id="IPR032678">
    <property type="entry name" value="tRNA-synt_1_cat_dom"/>
</dbReference>
<gene>
    <name evidence="15 18" type="primary">metG</name>
    <name evidence="18" type="ORF">MTBBW1_980020</name>
</gene>
<evidence type="ECO:0000256" key="15">
    <source>
        <dbReference type="HAMAP-Rule" id="MF_01228"/>
    </source>
</evidence>
<dbReference type="PROSITE" id="PS50886">
    <property type="entry name" value="TRBD"/>
    <property type="match status" value="1"/>
</dbReference>
<evidence type="ECO:0000256" key="11">
    <source>
        <dbReference type="ARBA" id="ARBA00022884"/>
    </source>
</evidence>
<feature type="binding site" evidence="15">
    <location>
        <position position="153"/>
    </location>
    <ligand>
        <name>Zn(2+)</name>
        <dbReference type="ChEBI" id="CHEBI:29105"/>
    </ligand>
</feature>
<evidence type="ECO:0000256" key="10">
    <source>
        <dbReference type="ARBA" id="ARBA00022840"/>
    </source>
</evidence>
<dbReference type="FunFam" id="2.40.50.140:FF:000042">
    <property type="entry name" value="Methionine--tRNA ligase"/>
    <property type="match status" value="1"/>
</dbReference>
<dbReference type="CDD" id="cd07957">
    <property type="entry name" value="Anticodon_Ia_Met"/>
    <property type="match status" value="1"/>
</dbReference>
<dbReference type="NCBIfam" id="NF008900">
    <property type="entry name" value="PRK12267.1"/>
    <property type="match status" value="1"/>
</dbReference>
<reference evidence="18 19" key="1">
    <citation type="submission" date="2017-03" db="EMBL/GenBank/DDBJ databases">
        <authorList>
            <person name="Afonso C.L."/>
            <person name="Miller P.J."/>
            <person name="Scott M.A."/>
            <person name="Spackman E."/>
            <person name="Goraichik I."/>
            <person name="Dimitrov K.M."/>
            <person name="Suarez D.L."/>
            <person name="Swayne D.E."/>
        </authorList>
    </citation>
    <scope>NUCLEOTIDE SEQUENCE [LARGE SCALE GENOMIC DNA]</scope>
    <source>
        <strain evidence="18">PRJEB14757</strain>
    </source>
</reference>
<dbReference type="SUPFAM" id="SSF52374">
    <property type="entry name" value="Nucleotidylyl transferase"/>
    <property type="match status" value="1"/>
</dbReference>
<dbReference type="Pfam" id="PF01588">
    <property type="entry name" value="tRNA_bind"/>
    <property type="match status" value="1"/>
</dbReference>
<keyword evidence="8 15" id="KW-0547">Nucleotide-binding</keyword>
<dbReference type="InterPro" id="IPR041872">
    <property type="entry name" value="Anticodon_Met"/>
</dbReference>
<dbReference type="STRING" id="1246637.MTBBW1_980020"/>
<dbReference type="Pfam" id="PF01406">
    <property type="entry name" value="tRNA-synt_1e"/>
    <property type="match status" value="1"/>
</dbReference>
<evidence type="ECO:0000256" key="8">
    <source>
        <dbReference type="ARBA" id="ARBA00022741"/>
    </source>
</evidence>
<dbReference type="GO" id="GO:0004825">
    <property type="term" value="F:methionine-tRNA ligase activity"/>
    <property type="evidence" value="ECO:0007669"/>
    <property type="project" value="UniProtKB-UniRule"/>
</dbReference>
<dbReference type="PRINTS" id="PR01041">
    <property type="entry name" value="TRNASYNTHMET"/>
</dbReference>
<evidence type="ECO:0000256" key="6">
    <source>
        <dbReference type="ARBA" id="ARBA00022598"/>
    </source>
</evidence>
<evidence type="ECO:0000256" key="5">
    <source>
        <dbReference type="ARBA" id="ARBA00022555"/>
    </source>
</evidence>
<dbReference type="GO" id="GO:0006431">
    <property type="term" value="P:methionyl-tRNA aminoacylation"/>
    <property type="evidence" value="ECO:0007669"/>
    <property type="project" value="UniProtKB-UniRule"/>
</dbReference>
<dbReference type="PANTHER" id="PTHR43326:SF1">
    <property type="entry name" value="METHIONINE--TRNA LIGASE, MITOCHONDRIAL"/>
    <property type="match status" value="1"/>
</dbReference>
<dbReference type="PANTHER" id="PTHR43326">
    <property type="entry name" value="METHIONYL-TRNA SYNTHETASE"/>
    <property type="match status" value="1"/>
</dbReference>
<keyword evidence="5 15" id="KW-0820">tRNA-binding</keyword>
<evidence type="ECO:0000256" key="3">
    <source>
        <dbReference type="ARBA" id="ARBA00011738"/>
    </source>
</evidence>
<feature type="region of interest" description="Disordered" evidence="16">
    <location>
        <begin position="522"/>
        <end position="562"/>
    </location>
</feature>
<evidence type="ECO:0000256" key="9">
    <source>
        <dbReference type="ARBA" id="ARBA00022833"/>
    </source>
</evidence>
<feature type="short sequence motif" description="'HIGH' region" evidence="15">
    <location>
        <begin position="21"/>
        <end position="31"/>
    </location>
</feature>
<dbReference type="Pfam" id="PF19303">
    <property type="entry name" value="Anticodon_3"/>
    <property type="match status" value="1"/>
</dbReference>
<dbReference type="GO" id="GO:0005524">
    <property type="term" value="F:ATP binding"/>
    <property type="evidence" value="ECO:0007669"/>
    <property type="project" value="UniProtKB-UniRule"/>
</dbReference>
<dbReference type="InterPro" id="IPR002547">
    <property type="entry name" value="tRNA-bd_dom"/>
</dbReference>
<dbReference type="AlphaFoldDB" id="A0A1W1HLB3"/>
<accession>A0A1W1HLB3</accession>
<dbReference type="SUPFAM" id="SSF50249">
    <property type="entry name" value="Nucleic acid-binding proteins"/>
    <property type="match status" value="1"/>
</dbReference>
<dbReference type="CDD" id="cd00814">
    <property type="entry name" value="MetRS_core"/>
    <property type="match status" value="1"/>
</dbReference>
<organism evidence="18 19">
    <name type="scientific">Desulfamplus magnetovallimortis</name>
    <dbReference type="NCBI Taxonomy" id="1246637"/>
    <lineage>
        <taxon>Bacteria</taxon>
        <taxon>Pseudomonadati</taxon>
        <taxon>Thermodesulfobacteriota</taxon>
        <taxon>Desulfobacteria</taxon>
        <taxon>Desulfobacterales</taxon>
        <taxon>Desulfobacteraceae</taxon>
        <taxon>Desulfamplus</taxon>
    </lineage>
</organism>
<dbReference type="SUPFAM" id="SSF47323">
    <property type="entry name" value="Anticodon-binding domain of a subclass of class I aminoacyl-tRNA synthetases"/>
    <property type="match status" value="1"/>
</dbReference>
<dbReference type="RefSeq" id="WP_080803615.1">
    <property type="nucleotide sequence ID" value="NZ_LT828544.1"/>
</dbReference>
<evidence type="ECO:0000256" key="1">
    <source>
        <dbReference type="ARBA" id="ARBA00003314"/>
    </source>
</evidence>
<evidence type="ECO:0000256" key="7">
    <source>
        <dbReference type="ARBA" id="ARBA00022723"/>
    </source>
</evidence>
<dbReference type="InterPro" id="IPR004495">
    <property type="entry name" value="Met-tRNA-synth_bsu_C"/>
</dbReference>
<keyword evidence="9 15" id="KW-0862">Zinc</keyword>
<dbReference type="Gene3D" id="2.40.50.140">
    <property type="entry name" value="Nucleic acid-binding proteins"/>
    <property type="match status" value="1"/>
</dbReference>
<dbReference type="Gene3D" id="1.10.730.10">
    <property type="entry name" value="Isoleucyl-tRNA Synthetase, Domain 1"/>
    <property type="match status" value="1"/>
</dbReference>
<dbReference type="EC" id="6.1.1.10" evidence="15"/>
<evidence type="ECO:0000256" key="14">
    <source>
        <dbReference type="ARBA" id="ARBA00047364"/>
    </source>
</evidence>
<comment type="similarity">
    <text evidence="15">Belongs to the class-I aminoacyl-tRNA synthetase family. MetG type 2A subfamily.</text>
</comment>
<feature type="binding site" evidence="15">
    <location>
        <position position="139"/>
    </location>
    <ligand>
        <name>Zn(2+)</name>
        <dbReference type="ChEBI" id="CHEBI:29105"/>
    </ligand>
</feature>
<dbReference type="InterPro" id="IPR023457">
    <property type="entry name" value="Met-tRNA_synth_2"/>
</dbReference>
<evidence type="ECO:0000313" key="18">
    <source>
        <dbReference type="EMBL" id="SLM33271.1"/>
    </source>
</evidence>
<name>A0A1W1HLB3_9BACT</name>
<sequence length="672" mass="76264">MNTNDKNCTDKQSIFYTTPIYYVNAKPHLGHAYTTISVDVAARYSRMCGKETYFLTGTDEHGDKIVEAAEKQNKTPEIYTNEISSLFKNLWPTLNISNNDFIRTTNPTHINVVEKLLTRIYESGDIYFSEYEGIYCFGCERFYQERELVDGKCPDHGTEPQNIKEANYFFAMSKYQDWLIDHIKKNPDFIRPERYRNEILSFLKEPLEDLCISRPKSRLTWGITLPFDENYVTYVWFDALTNYISALGFPDGNKFKKFWPGSQHFVAKDIIKPHGIYWPTMLKAAGIDIYQHLNVHGFWNVGGSKMSKSIGNVTDPVEVTQIYGVDQFRYFLMREMVFGLDANFTEDAIVQRINSDLANDLGNVFSRVLAMNHRYFKGKVPEPVKYIEKEKSLSLESSAAETIEAFKMAMGCNEFHKGLIAIWDFISILNKYIDTTAPWVAAKDDARKEELATIIYNLVESLRVVACLVFPVMPETSIKMLDIMDLKNRVKTIKDMDGHSTPSLEGIKSWYQVTPGTEIGKPPLLFPRVDPDKKQNKDQKQDSESEKCSSKALKPEKNSPASLKPQISIEDFAKIDLRVGIIISAEKIKKSNKLMKLSVDLGEDTPRQIVAGIAQNYNPDELQGKQVVVVANLKPAKLMGEASQGMILAGNDGTKLVLTGFTSPLTPGSQVK</sequence>
<dbReference type="NCBIfam" id="TIGR00399">
    <property type="entry name" value="metG_C_term"/>
    <property type="match status" value="1"/>
</dbReference>
<keyword evidence="7 15" id="KW-0479">Metal-binding</keyword>
<feature type="short sequence motif" description="'KMSKS' region" evidence="15">
    <location>
        <begin position="305"/>
        <end position="309"/>
    </location>
</feature>